<dbReference type="AlphaFoldDB" id="A0A0M0KCC8"/>
<dbReference type="GeneID" id="87595529"/>
<dbReference type="EMBL" id="LILD01000010">
    <property type="protein sequence ID" value="KOO36475.1"/>
    <property type="molecule type" value="Genomic_DNA"/>
</dbReference>
<proteinExistence type="predicted"/>
<accession>A0A4Y7WV54</accession>
<dbReference type="OMA" id="HASEIQW"/>
<sequence length="61" mass="6907">MFSERYGVIQADSSKTVSEIEVRIIAEKFSGEVHLTDVMLQGGRLSTNWTGHPSEQHWSNE</sequence>
<accession>A0A0M0KCC8</accession>
<dbReference type="RefSeq" id="WP_010896199.1">
    <property type="nucleotide sequence ID" value="NZ_CP040441.1"/>
</dbReference>
<protein>
    <submittedName>
        <fullName evidence="1">Uncharacterized protein</fullName>
    </submittedName>
</protein>
<organism evidence="1">
    <name type="scientific">Halalkalibacterium halodurans</name>
    <name type="common">Bacillus halodurans</name>
    <dbReference type="NCBI Taxonomy" id="86665"/>
    <lineage>
        <taxon>Bacteria</taxon>
        <taxon>Bacillati</taxon>
        <taxon>Bacillota</taxon>
        <taxon>Bacilli</taxon>
        <taxon>Bacillales</taxon>
        <taxon>Bacillaceae</taxon>
        <taxon>Halalkalibacterium (ex Joshi et al. 2022)</taxon>
    </lineage>
</organism>
<name>A0A0M0KCC8_ALKHA</name>
<reference evidence="1" key="1">
    <citation type="submission" date="2015-08" db="EMBL/GenBank/DDBJ databases">
        <title>Complete DNA Sequence of Pseudomonas syringae pv. actinidiae, the Causal Agent of Kiwifruit Canker Disease.</title>
        <authorList>
            <person name="Rikkerink E.H.A."/>
            <person name="Fineran P.C."/>
        </authorList>
    </citation>
    <scope>NUCLEOTIDE SEQUENCE</scope>
    <source>
        <strain evidence="1">DSM 13666</strain>
    </source>
</reference>
<evidence type="ECO:0000313" key="1">
    <source>
        <dbReference type="EMBL" id="KOO36475.1"/>
    </source>
</evidence>
<dbReference type="PATRIC" id="fig|136160.3.peg.3537"/>
<gene>
    <name evidence="1" type="ORF">AMD02_17895</name>
</gene>
<comment type="caution">
    <text evidence="1">The sequence shown here is derived from an EMBL/GenBank/DDBJ whole genome shotgun (WGS) entry which is preliminary data.</text>
</comment>